<keyword evidence="3" id="KW-0328">Glycosyltransferase</keyword>
<evidence type="ECO:0000256" key="2">
    <source>
        <dbReference type="ARBA" id="ARBA00004308"/>
    </source>
</evidence>
<dbReference type="AlphaFoldDB" id="A0A916R2Y6"/>
<dbReference type="Gene3D" id="3.90.1480.20">
    <property type="entry name" value="Glycosyl transferase family 29"/>
    <property type="match status" value="1"/>
</dbReference>
<keyword evidence="8" id="KW-0325">Glycoprotein</keyword>
<evidence type="ECO:0000256" key="8">
    <source>
        <dbReference type="ARBA" id="ARBA00023180"/>
    </source>
</evidence>
<dbReference type="InterPro" id="IPR001675">
    <property type="entry name" value="Glyco_trans_29"/>
</dbReference>
<dbReference type="GO" id="GO:0012505">
    <property type="term" value="C:endomembrane system"/>
    <property type="evidence" value="ECO:0007669"/>
    <property type="project" value="UniProtKB-SubCell"/>
</dbReference>
<comment type="caution">
    <text evidence="9">The sequence shown here is derived from an EMBL/GenBank/DDBJ whole genome shotgun (WGS) entry which is preliminary data.</text>
</comment>
<evidence type="ECO:0000313" key="10">
    <source>
        <dbReference type="Proteomes" id="UP000628017"/>
    </source>
</evidence>
<dbReference type="GO" id="GO:0008373">
    <property type="term" value="F:sialyltransferase activity"/>
    <property type="evidence" value="ECO:0007669"/>
    <property type="project" value="InterPro"/>
</dbReference>
<reference evidence="9" key="2">
    <citation type="submission" date="2020-09" db="EMBL/GenBank/DDBJ databases">
        <authorList>
            <person name="Sun Q."/>
            <person name="Zhou Y."/>
        </authorList>
    </citation>
    <scope>NUCLEOTIDE SEQUENCE</scope>
    <source>
        <strain evidence="9">CGMCC 1.15880</strain>
    </source>
</reference>
<keyword evidence="5" id="KW-0812">Transmembrane</keyword>
<evidence type="ECO:0000313" key="9">
    <source>
        <dbReference type="EMBL" id="GGA30182.1"/>
    </source>
</evidence>
<reference evidence="9" key="1">
    <citation type="journal article" date="2014" name="Int. J. Syst. Evol. Microbiol.">
        <title>Complete genome sequence of Corynebacterium casei LMG S-19264T (=DSM 44701T), isolated from a smear-ripened cheese.</title>
        <authorList>
            <consortium name="US DOE Joint Genome Institute (JGI-PGF)"/>
            <person name="Walter F."/>
            <person name="Albersmeier A."/>
            <person name="Kalinowski J."/>
            <person name="Ruckert C."/>
        </authorList>
    </citation>
    <scope>NUCLEOTIDE SEQUENCE</scope>
    <source>
        <strain evidence="9">CGMCC 1.15880</strain>
    </source>
</reference>
<accession>A0A916R2Y6</accession>
<organism evidence="9 10">
    <name type="scientific">Neptunicoccus cionae</name>
    <dbReference type="NCBI Taxonomy" id="2035344"/>
    <lineage>
        <taxon>Bacteria</taxon>
        <taxon>Pseudomonadati</taxon>
        <taxon>Pseudomonadota</taxon>
        <taxon>Alphaproteobacteria</taxon>
        <taxon>Rhodobacterales</taxon>
        <taxon>Paracoccaceae</taxon>
        <taxon>Neptunicoccus</taxon>
    </lineage>
</organism>
<proteinExistence type="predicted"/>
<evidence type="ECO:0000256" key="6">
    <source>
        <dbReference type="ARBA" id="ARBA00022989"/>
    </source>
</evidence>
<keyword evidence="10" id="KW-1185">Reference proteome</keyword>
<dbReference type="GO" id="GO:0016020">
    <property type="term" value="C:membrane"/>
    <property type="evidence" value="ECO:0007669"/>
    <property type="project" value="UniProtKB-SubCell"/>
</dbReference>
<dbReference type="Proteomes" id="UP000628017">
    <property type="component" value="Unassembled WGS sequence"/>
</dbReference>
<sequence length="207" mass="23159">MISQIAFTLKRILFGEDFLAQHSCSLNTLHEDLAGKTVAIVGNARSLSKQSFGKTIDQYDVVIRMHAAPLPQVESHGTRTTWLALGMPVSQEIIDARAPVRLLWMAKKRKRLRARFAKAKGFYLHPKNEWDRMATELAAPPTTGVMLIDLVARSAAAEIHLFGFDFFTSLSLSGRRTAAQVPHDFAAEKLFTQSLVARDHRVVHHTD</sequence>
<protein>
    <recommendedName>
        <fullName evidence="11">Glycosyltransferase family 29 (Sialyltransferase)</fullName>
    </recommendedName>
</protein>
<name>A0A916R2Y6_9RHOB</name>
<evidence type="ECO:0000256" key="1">
    <source>
        <dbReference type="ARBA" id="ARBA00004167"/>
    </source>
</evidence>
<dbReference type="Pfam" id="PF00777">
    <property type="entry name" value="Glyco_transf_29"/>
    <property type="match status" value="1"/>
</dbReference>
<keyword evidence="7" id="KW-0472">Membrane</keyword>
<dbReference type="RefSeq" id="WP_188678213.1">
    <property type="nucleotide sequence ID" value="NZ_BMKA01000007.1"/>
</dbReference>
<evidence type="ECO:0008006" key="11">
    <source>
        <dbReference type="Google" id="ProtNLM"/>
    </source>
</evidence>
<evidence type="ECO:0000256" key="5">
    <source>
        <dbReference type="ARBA" id="ARBA00022692"/>
    </source>
</evidence>
<evidence type="ECO:0000256" key="3">
    <source>
        <dbReference type="ARBA" id="ARBA00022676"/>
    </source>
</evidence>
<comment type="subcellular location">
    <subcellularLocation>
        <location evidence="2">Endomembrane system</location>
    </subcellularLocation>
    <subcellularLocation>
        <location evidence="1">Membrane</location>
        <topology evidence="1">Single-pass membrane protein</topology>
    </subcellularLocation>
</comment>
<evidence type="ECO:0000256" key="4">
    <source>
        <dbReference type="ARBA" id="ARBA00022679"/>
    </source>
</evidence>
<keyword evidence="4" id="KW-0808">Transferase</keyword>
<dbReference type="EMBL" id="BMKA01000007">
    <property type="protein sequence ID" value="GGA30182.1"/>
    <property type="molecule type" value="Genomic_DNA"/>
</dbReference>
<keyword evidence="6" id="KW-1133">Transmembrane helix</keyword>
<dbReference type="InterPro" id="IPR038578">
    <property type="entry name" value="GT29-like_sf"/>
</dbReference>
<gene>
    <name evidence="9" type="ORF">GCM10011498_34180</name>
</gene>
<evidence type="ECO:0000256" key="7">
    <source>
        <dbReference type="ARBA" id="ARBA00023136"/>
    </source>
</evidence>